<sequence>MNDPLRPVVYAYTAVCEALSATATGSCIRDRDGTVLAVSGAPAAALNAVISPDLDPDPDVIEELAAGAGPTGLPWSIKVRGVPGQRVTEVAYRHGLTRVTTQPLMIRRPDAGVPARTTGGSPRVVPLRDDEFDLYVTTLAEGFEAPREVFDTLVPPGLPGMEGITYYLAWVDGVPVGTGMAAVSGDLLGVYNIAVLPGHRRQGHGRAITTEIVRAGQEIGATTAYLYSSGSAEHVYASAGFRTAEMLTSFAAPE</sequence>
<dbReference type="SUPFAM" id="SSF55729">
    <property type="entry name" value="Acyl-CoA N-acyltransferases (Nat)"/>
    <property type="match status" value="1"/>
</dbReference>
<dbReference type="RefSeq" id="WP_386430387.1">
    <property type="nucleotide sequence ID" value="NZ_JBHSBB010000012.1"/>
</dbReference>
<gene>
    <name evidence="2" type="ORF">ACFO3J_17605</name>
</gene>
<dbReference type="CDD" id="cd04301">
    <property type="entry name" value="NAT_SF"/>
    <property type="match status" value="1"/>
</dbReference>
<organism evidence="2 3">
    <name type="scientific">Streptomyces polygonati</name>
    <dbReference type="NCBI Taxonomy" id="1617087"/>
    <lineage>
        <taxon>Bacteria</taxon>
        <taxon>Bacillati</taxon>
        <taxon>Actinomycetota</taxon>
        <taxon>Actinomycetes</taxon>
        <taxon>Kitasatosporales</taxon>
        <taxon>Streptomycetaceae</taxon>
        <taxon>Streptomyces</taxon>
    </lineage>
</organism>
<evidence type="ECO:0000313" key="2">
    <source>
        <dbReference type="EMBL" id="MFC4033292.1"/>
    </source>
</evidence>
<dbReference type="GO" id="GO:0016746">
    <property type="term" value="F:acyltransferase activity"/>
    <property type="evidence" value="ECO:0007669"/>
    <property type="project" value="UniProtKB-KW"/>
</dbReference>
<dbReference type="Pfam" id="PF13508">
    <property type="entry name" value="Acetyltransf_7"/>
    <property type="match status" value="1"/>
</dbReference>
<feature type="domain" description="N-acetyltransferase" evidence="1">
    <location>
        <begin position="122"/>
        <end position="254"/>
    </location>
</feature>
<proteinExistence type="predicted"/>
<evidence type="ECO:0000259" key="1">
    <source>
        <dbReference type="PROSITE" id="PS51186"/>
    </source>
</evidence>
<dbReference type="Proteomes" id="UP001595765">
    <property type="component" value="Unassembled WGS sequence"/>
</dbReference>
<dbReference type="Gene3D" id="3.40.630.30">
    <property type="match status" value="1"/>
</dbReference>
<dbReference type="InterPro" id="IPR016181">
    <property type="entry name" value="Acyl_CoA_acyltransferase"/>
</dbReference>
<name>A0ABV8HMP8_9ACTN</name>
<dbReference type="InterPro" id="IPR000182">
    <property type="entry name" value="GNAT_dom"/>
</dbReference>
<accession>A0ABV8HMP8</accession>
<evidence type="ECO:0000313" key="3">
    <source>
        <dbReference type="Proteomes" id="UP001595765"/>
    </source>
</evidence>
<keyword evidence="3" id="KW-1185">Reference proteome</keyword>
<protein>
    <submittedName>
        <fullName evidence="2">GNAT family N-acetyltransferase</fullName>
        <ecNumber evidence="2">2.3.-.-</ecNumber>
    </submittedName>
</protein>
<keyword evidence="2" id="KW-0808">Transferase</keyword>
<keyword evidence="2" id="KW-0012">Acyltransferase</keyword>
<comment type="caution">
    <text evidence="2">The sequence shown here is derived from an EMBL/GenBank/DDBJ whole genome shotgun (WGS) entry which is preliminary data.</text>
</comment>
<dbReference type="EC" id="2.3.-.-" evidence="2"/>
<reference evidence="3" key="1">
    <citation type="journal article" date="2019" name="Int. J. Syst. Evol. Microbiol.">
        <title>The Global Catalogue of Microorganisms (GCM) 10K type strain sequencing project: providing services to taxonomists for standard genome sequencing and annotation.</title>
        <authorList>
            <consortium name="The Broad Institute Genomics Platform"/>
            <consortium name="The Broad Institute Genome Sequencing Center for Infectious Disease"/>
            <person name="Wu L."/>
            <person name="Ma J."/>
        </authorList>
    </citation>
    <scope>NUCLEOTIDE SEQUENCE [LARGE SCALE GENOMIC DNA]</scope>
    <source>
        <strain evidence="3">CGMCC 4.7237</strain>
    </source>
</reference>
<dbReference type="PROSITE" id="PS51186">
    <property type="entry name" value="GNAT"/>
    <property type="match status" value="1"/>
</dbReference>
<dbReference type="EMBL" id="JBHSBB010000012">
    <property type="protein sequence ID" value="MFC4033292.1"/>
    <property type="molecule type" value="Genomic_DNA"/>
</dbReference>